<proteinExistence type="predicted"/>
<evidence type="ECO:0000256" key="1">
    <source>
        <dbReference type="ARBA" id="ARBA00022512"/>
    </source>
</evidence>
<dbReference type="InterPro" id="IPR022038">
    <property type="entry name" value="Ig-like_bact"/>
</dbReference>
<dbReference type="InterPro" id="IPR011889">
    <property type="entry name" value="Liste_lipo_26"/>
</dbReference>
<dbReference type="InterPro" id="IPR005046">
    <property type="entry name" value="DUF285"/>
</dbReference>
<dbReference type="InterPro" id="IPR019931">
    <property type="entry name" value="LPXTG_anchor"/>
</dbReference>
<dbReference type="RefSeq" id="WP_162197022.1">
    <property type="nucleotide sequence ID" value="NZ_JADPHA010000006.1"/>
</dbReference>
<dbReference type="Gene3D" id="3.80.10.10">
    <property type="entry name" value="Ribonuclease Inhibitor"/>
    <property type="match status" value="2"/>
</dbReference>
<reference evidence="8" key="1">
    <citation type="submission" date="2023-03" db="EMBL/GenBank/DDBJ databases">
        <authorList>
            <person name="Shen W."/>
            <person name="Cai J."/>
        </authorList>
    </citation>
    <scope>NUCLEOTIDE SEQUENCE</scope>
    <source>
        <strain evidence="8">P86-2</strain>
    </source>
</reference>
<dbReference type="EMBL" id="JARPXR010000004">
    <property type="protein sequence ID" value="MDT2583452.1"/>
    <property type="molecule type" value="Genomic_DNA"/>
</dbReference>
<evidence type="ECO:0000256" key="4">
    <source>
        <dbReference type="ARBA" id="ARBA00023088"/>
    </source>
</evidence>
<evidence type="ECO:0000259" key="7">
    <source>
        <dbReference type="PROSITE" id="PS50847"/>
    </source>
</evidence>
<name>A0AAJ2ITW2_9LACT</name>
<feature type="transmembrane region" description="Helical" evidence="6">
    <location>
        <begin position="837"/>
        <end position="857"/>
    </location>
</feature>
<evidence type="ECO:0000256" key="5">
    <source>
        <dbReference type="SAM" id="MobiDB-lite"/>
    </source>
</evidence>
<evidence type="ECO:0000256" key="6">
    <source>
        <dbReference type="SAM" id="Phobius"/>
    </source>
</evidence>
<sequence length="863" mass="94253">MKVKKNKKMRFSSKSRYFLTLAVLAGFVGNPLLQGTTVLAESFSPDTSLVTGDETQLPDVLNPEIPEVLEDQSERQAIQTDEEKTNDFDAIENTSPVSSEVRTEEIALETEKGDSELSSTEVVPTQAMTVWGNVSAEWDSDTRTLTLIEGSITNSDFFAQTADNQRLRNAIEHIVFEAEITVGGNRSLNRLFLQMRNLTSIENFEHLNTEGVTNMAQMFASTGLTRVDLSSLDTSAVTTMEHMFSGAISLLSLDVSGFVTDNVTNMEDMFSYTHNLSEIKGLNAFNTSAVTTMYGMFWHAEALTSLDLSAFDTSVVEDMSWMFANTHALTELDISSFNTAAVTDMQAMFLRAANLTDLDLSFFDTGAVRDMSMMFADTHRLSSLDISSFVTSSVTTMFAMFTRASALIKLDLSSFNTRAVTDMNQMFLGASMLTELDLSSFETPALTQAAIMFQNASALRKLDLSSFDTRNVAPNNRNNFLAGLNALVELRLGENTNIGNSALPDETTTPGFLNSWKRETQRGPADWLSSQDLMTLSGTAGEATGTWRRVPYQTNVQVKDSSIFIGEDWQPEDNFVSATDSYGETVSFDRITVEGTVDTDTAGTYKVTYSYDGVSATAEITVKESQTSVNVKNSALFVGENWTAQDNFVSATDRYGETVPFNRITVEGTVDTDTAGTYKVTYTYDGVEATAEITVKESQTSVQVKDSSLFVGEAWTAQDNFVSATDRYGEIVPFDRITVEGTVDTDTAGTYKVTYTYDGVEATAEITVKARGGNGNGATNGGESNNGGTESNNGDGTNGNGTSGEDDDRKEEPNHSDNKEDEHKQTSTDNLPRTGEIGGLFGALGLANLMLALTLWLKRRKLK</sequence>
<comment type="caution">
    <text evidence="8">The sequence shown here is derived from an EMBL/GenBank/DDBJ whole genome shotgun (WGS) entry which is preliminary data.</text>
</comment>
<keyword evidence="2" id="KW-0964">Secreted</keyword>
<protein>
    <submittedName>
        <fullName evidence="8">Bacterial Ig-like domain-containing protein</fullName>
    </submittedName>
</protein>
<accession>A0AAJ2ITW2</accession>
<dbReference type="SUPFAM" id="SSF52058">
    <property type="entry name" value="L domain-like"/>
    <property type="match status" value="1"/>
</dbReference>
<evidence type="ECO:0000256" key="2">
    <source>
        <dbReference type="ARBA" id="ARBA00022525"/>
    </source>
</evidence>
<dbReference type="NCBIfam" id="TIGR02167">
    <property type="entry name" value="Liste_lipo_26"/>
    <property type="match status" value="8"/>
</dbReference>
<feature type="compositionally biased region" description="Basic and acidic residues" evidence="5">
    <location>
        <begin position="810"/>
        <end position="826"/>
    </location>
</feature>
<keyword evidence="6" id="KW-1133">Transmembrane helix</keyword>
<dbReference type="InterPro" id="IPR013783">
    <property type="entry name" value="Ig-like_fold"/>
</dbReference>
<gene>
    <name evidence="8" type="ORF">P7D17_04910</name>
</gene>
<dbReference type="Pfam" id="PF03382">
    <property type="entry name" value="DUF285"/>
    <property type="match status" value="2"/>
</dbReference>
<evidence type="ECO:0000313" key="8">
    <source>
        <dbReference type="EMBL" id="MDT2583452.1"/>
    </source>
</evidence>
<dbReference type="AlphaFoldDB" id="A0AAJ2ITW2"/>
<keyword evidence="3" id="KW-0732">Signal</keyword>
<evidence type="ECO:0000313" key="9">
    <source>
        <dbReference type="Proteomes" id="UP001262817"/>
    </source>
</evidence>
<feature type="compositionally biased region" description="Low complexity" evidence="5">
    <location>
        <begin position="781"/>
        <end position="795"/>
    </location>
</feature>
<feature type="domain" description="Gram-positive cocci surface proteins LPxTG" evidence="7">
    <location>
        <begin position="831"/>
        <end position="863"/>
    </location>
</feature>
<dbReference type="Gene3D" id="2.60.40.10">
    <property type="entry name" value="Immunoglobulins"/>
    <property type="match status" value="3"/>
</dbReference>
<feature type="region of interest" description="Disordered" evidence="5">
    <location>
        <begin position="74"/>
        <end position="104"/>
    </location>
</feature>
<keyword evidence="4" id="KW-0572">Peptidoglycan-anchor</keyword>
<dbReference type="InterPro" id="IPR032675">
    <property type="entry name" value="LRR_dom_sf"/>
</dbReference>
<keyword evidence="6" id="KW-0812">Transmembrane</keyword>
<organism evidence="8 9">
    <name type="scientific">Lactococcus petauri</name>
    <dbReference type="NCBI Taxonomy" id="1940789"/>
    <lineage>
        <taxon>Bacteria</taxon>
        <taxon>Bacillati</taxon>
        <taxon>Bacillota</taxon>
        <taxon>Bacilli</taxon>
        <taxon>Lactobacillales</taxon>
        <taxon>Streptococcaceae</taxon>
        <taxon>Lactococcus</taxon>
    </lineage>
</organism>
<keyword evidence="1" id="KW-0134">Cell wall</keyword>
<dbReference type="Pfam" id="PF07523">
    <property type="entry name" value="Big_3"/>
    <property type="match status" value="3"/>
</dbReference>
<keyword evidence="6" id="KW-0472">Membrane</keyword>
<dbReference type="Proteomes" id="UP001262817">
    <property type="component" value="Unassembled WGS sequence"/>
</dbReference>
<feature type="region of interest" description="Disordered" evidence="5">
    <location>
        <begin position="770"/>
        <end position="833"/>
    </location>
</feature>
<dbReference type="PROSITE" id="PS50847">
    <property type="entry name" value="GRAM_POS_ANCHORING"/>
    <property type="match status" value="1"/>
</dbReference>
<evidence type="ECO:0000256" key="3">
    <source>
        <dbReference type="ARBA" id="ARBA00022729"/>
    </source>
</evidence>